<evidence type="ECO:0000259" key="1">
    <source>
        <dbReference type="Pfam" id="PF18765"/>
    </source>
</evidence>
<dbReference type="EMBL" id="DF238840">
    <property type="protein sequence ID" value="GAF25578.1"/>
    <property type="molecule type" value="Genomic_DNA"/>
</dbReference>
<reference evidence="2" key="1">
    <citation type="journal article" date="2014" name="Gene">
        <title>Genome-guided analysis of transformation efficiency and carbon dioxide assimilation by Moorella thermoacetica Y72.</title>
        <authorList>
            <person name="Tsukahara K."/>
            <person name="Kita A."/>
            <person name="Nakashimada Y."/>
            <person name="Hoshino T."/>
            <person name="Murakami K."/>
        </authorList>
    </citation>
    <scope>NUCLEOTIDE SEQUENCE [LARGE SCALE GENOMIC DNA]</scope>
    <source>
        <strain evidence="2">Y72</strain>
    </source>
</reference>
<proteinExistence type="predicted"/>
<keyword evidence="2" id="KW-0808">Transferase</keyword>
<dbReference type="AlphaFoldDB" id="A0A0S6U9B7"/>
<dbReference type="Proteomes" id="UP000063718">
    <property type="component" value="Unassembled WGS sequence"/>
</dbReference>
<dbReference type="PANTHER" id="PTHR43852:SF3">
    <property type="entry name" value="NUCLEOTIDYLTRANSFERASE"/>
    <property type="match status" value="1"/>
</dbReference>
<sequence length="148" mass="17272">MQDTTISLEERLREALITREEIKFAYLFGSHARGTPNKLSDLDVAVFLDEFRLPPVGPYGYKSELLVTMRQKLREPLDFVILNEAPLLLRFRVLRDGKLLFCRDTRGRITFHEKTLRDYLDFRPMQKIQVQYLHKRLAEGRFGGAGDG</sequence>
<feature type="domain" description="Polymerase beta nucleotidyltransferase" evidence="1">
    <location>
        <begin position="10"/>
        <end position="105"/>
    </location>
</feature>
<dbReference type="NCBIfam" id="NF047752">
    <property type="entry name" value="MntA_antitoxin"/>
    <property type="match status" value="1"/>
</dbReference>
<dbReference type="Pfam" id="PF18765">
    <property type="entry name" value="Polbeta"/>
    <property type="match status" value="1"/>
</dbReference>
<evidence type="ECO:0000313" key="2">
    <source>
        <dbReference type="EMBL" id="GAF25578.1"/>
    </source>
</evidence>
<dbReference type="SUPFAM" id="SSF81301">
    <property type="entry name" value="Nucleotidyltransferase"/>
    <property type="match status" value="1"/>
</dbReference>
<dbReference type="GO" id="GO:0016740">
    <property type="term" value="F:transferase activity"/>
    <property type="evidence" value="ECO:0007669"/>
    <property type="project" value="UniProtKB-KW"/>
</dbReference>
<protein>
    <submittedName>
        <fullName evidence="2">Predicted nucleotidyltransferases</fullName>
    </submittedName>
</protein>
<dbReference type="InterPro" id="IPR043519">
    <property type="entry name" value="NT_sf"/>
</dbReference>
<accession>A0A0S6U9B7</accession>
<dbReference type="InterPro" id="IPR041633">
    <property type="entry name" value="Polbeta"/>
</dbReference>
<organism evidence="2">
    <name type="scientific">Moorella thermoacetica Y72</name>
    <dbReference type="NCBI Taxonomy" id="1325331"/>
    <lineage>
        <taxon>Bacteria</taxon>
        <taxon>Bacillati</taxon>
        <taxon>Bacillota</taxon>
        <taxon>Clostridia</taxon>
        <taxon>Neomoorellales</taxon>
        <taxon>Neomoorellaceae</taxon>
        <taxon>Neomoorella</taxon>
    </lineage>
</organism>
<dbReference type="Gene3D" id="3.30.460.10">
    <property type="entry name" value="Beta Polymerase, domain 2"/>
    <property type="match status" value="1"/>
</dbReference>
<dbReference type="PANTHER" id="PTHR43852">
    <property type="entry name" value="NUCLEOTIDYLTRANSFERASE"/>
    <property type="match status" value="1"/>
</dbReference>
<gene>
    <name evidence="2" type="ORF">MTY_0913</name>
</gene>
<name>A0A0S6U9B7_NEOTH</name>
<dbReference type="InterPro" id="IPR052930">
    <property type="entry name" value="TA_antitoxin_MntA"/>
</dbReference>
<dbReference type="RefSeq" id="WP_025773513.1">
    <property type="nucleotide sequence ID" value="NZ_DF238840.1"/>
</dbReference>
<dbReference type="CDD" id="cd05403">
    <property type="entry name" value="NT_KNTase_like"/>
    <property type="match status" value="1"/>
</dbReference>